<feature type="transmembrane region" description="Helical" evidence="1">
    <location>
        <begin position="341"/>
        <end position="361"/>
    </location>
</feature>
<evidence type="ECO:0000313" key="2">
    <source>
        <dbReference type="EMBL" id="GGO71417.1"/>
    </source>
</evidence>
<evidence type="ECO:0000256" key="1">
    <source>
        <dbReference type="SAM" id="Phobius"/>
    </source>
</evidence>
<keyword evidence="1" id="KW-0472">Membrane</keyword>
<feature type="transmembrane region" description="Helical" evidence="1">
    <location>
        <begin position="142"/>
        <end position="165"/>
    </location>
</feature>
<reference evidence="2" key="2">
    <citation type="submission" date="2020-09" db="EMBL/GenBank/DDBJ databases">
        <authorList>
            <person name="Sun Q."/>
            <person name="Zhou Y."/>
        </authorList>
    </citation>
    <scope>NUCLEOTIDE SEQUENCE</scope>
    <source>
        <strain evidence="2">CGMCC 1.7086</strain>
    </source>
</reference>
<dbReference type="AlphaFoldDB" id="A0A917Z2U9"/>
<keyword evidence="1" id="KW-0812">Transmembrane</keyword>
<gene>
    <name evidence="2" type="ORF">GCM10010982_27160</name>
</gene>
<evidence type="ECO:0000313" key="3">
    <source>
        <dbReference type="Proteomes" id="UP000606935"/>
    </source>
</evidence>
<feature type="transmembrane region" description="Helical" evidence="1">
    <location>
        <begin position="12"/>
        <end position="36"/>
    </location>
</feature>
<dbReference type="PANTHER" id="PTHR34219:SF8">
    <property type="entry name" value="PEPSY DOMAIN-CONTAINING PROTEIN"/>
    <property type="match status" value="1"/>
</dbReference>
<dbReference type="Pfam" id="PF03929">
    <property type="entry name" value="PepSY_TM"/>
    <property type="match status" value="1"/>
</dbReference>
<dbReference type="RefSeq" id="WP_188696167.1">
    <property type="nucleotide sequence ID" value="NZ_BMLS01000004.1"/>
</dbReference>
<comment type="caution">
    <text evidence="2">The sequence shown here is derived from an EMBL/GenBank/DDBJ whole genome shotgun (WGS) entry which is preliminary data.</text>
</comment>
<dbReference type="PANTHER" id="PTHR34219">
    <property type="entry name" value="IRON-REGULATED INNER MEMBRANE PROTEIN-RELATED"/>
    <property type="match status" value="1"/>
</dbReference>
<dbReference type="EMBL" id="BMLS01000004">
    <property type="protein sequence ID" value="GGO71417.1"/>
    <property type="molecule type" value="Genomic_DNA"/>
</dbReference>
<feature type="transmembrane region" description="Helical" evidence="1">
    <location>
        <begin position="193"/>
        <end position="214"/>
    </location>
</feature>
<keyword evidence="3" id="KW-1185">Reference proteome</keyword>
<reference evidence="2" key="1">
    <citation type="journal article" date="2014" name="Int. J. Syst. Evol. Microbiol.">
        <title>Complete genome sequence of Corynebacterium casei LMG S-19264T (=DSM 44701T), isolated from a smear-ripened cheese.</title>
        <authorList>
            <consortium name="US DOE Joint Genome Institute (JGI-PGF)"/>
            <person name="Walter F."/>
            <person name="Albersmeier A."/>
            <person name="Kalinowski J."/>
            <person name="Ruckert C."/>
        </authorList>
    </citation>
    <scope>NUCLEOTIDE SEQUENCE</scope>
    <source>
        <strain evidence="2">CGMCC 1.7086</strain>
    </source>
</reference>
<evidence type="ECO:0008006" key="4">
    <source>
        <dbReference type="Google" id="ProtNLM"/>
    </source>
</evidence>
<name>A0A917Z2U9_9ALTE</name>
<keyword evidence="1" id="KW-1133">Transmembrane helix</keyword>
<accession>A0A917Z2U9</accession>
<proteinExistence type="predicted"/>
<protein>
    <recommendedName>
        <fullName evidence="4">Iron-regulated membrane protein</fullName>
    </recommendedName>
</protein>
<sequence>MLKLSNRFWFVLHGWLSLPVWLLFCFVCLTGTIAVFSHELTWLTNAAARANNPDNLPAMSASLLVEKVQQAHPTADVGTVMVFEPYLVNAVVFTDHDKPQAIAYVNQYSGEIQSVEQGITFIGFMRALHGWLMFPWHGSYSIGYYLVSGMAVLMLGSLVTGLVVYKHFWRAFTQPKVRTGQGQRTLLADLHRLAGVWSIWFLLVMSLTGLWYLIQAIFWHADIDIEPHPPLVSAAQLPQPQTEIPIPPVSFQQALDKVQQLYPDFSPSYLHLPEHNRDMYILSGGGDHVFYDQYAYQASINPWTGEIASSRSPEQMTMLQTLTYIADPLHYGTIGGIWTKAIWFVFGLVLTGMSITGFMMWGRRTFKHATKVKQAVDIGEQGETA</sequence>
<dbReference type="Proteomes" id="UP000606935">
    <property type="component" value="Unassembled WGS sequence"/>
</dbReference>
<dbReference type="InterPro" id="IPR005625">
    <property type="entry name" value="PepSY-ass_TM"/>
</dbReference>
<organism evidence="2 3">
    <name type="scientific">Bowmanella pacifica</name>
    <dbReference type="NCBI Taxonomy" id="502051"/>
    <lineage>
        <taxon>Bacteria</taxon>
        <taxon>Pseudomonadati</taxon>
        <taxon>Pseudomonadota</taxon>
        <taxon>Gammaproteobacteria</taxon>
        <taxon>Alteromonadales</taxon>
        <taxon>Alteromonadaceae</taxon>
        <taxon>Bowmanella</taxon>
    </lineage>
</organism>